<keyword evidence="2" id="KW-1185">Reference proteome</keyword>
<sequence>MDCVEMGDSGASISKYCTSLENDEYRDMNMRGRGGGRQRYEQRYRCSPYEPRIDLNHSRLLVDEHVPIQKLSVPNFFSGPRNHVKEQNVQEASFVPYAVDLAKSKDLCRPNEGLRLGLSCEPNWF</sequence>
<evidence type="ECO:0000313" key="2">
    <source>
        <dbReference type="Proteomes" id="UP000187203"/>
    </source>
</evidence>
<dbReference type="Proteomes" id="UP000187203">
    <property type="component" value="Unassembled WGS sequence"/>
</dbReference>
<dbReference type="EMBL" id="AWUE01022976">
    <property type="protein sequence ID" value="OMO55366.1"/>
    <property type="molecule type" value="Genomic_DNA"/>
</dbReference>
<proteinExistence type="predicted"/>
<protein>
    <submittedName>
        <fullName evidence="1">Uncharacterized protein</fullName>
    </submittedName>
</protein>
<reference evidence="2" key="1">
    <citation type="submission" date="2013-09" db="EMBL/GenBank/DDBJ databases">
        <title>Corchorus olitorius genome sequencing.</title>
        <authorList>
            <person name="Alam M."/>
            <person name="Haque M.S."/>
            <person name="Islam M.S."/>
            <person name="Emdad E.M."/>
            <person name="Islam M.M."/>
            <person name="Ahmed B."/>
            <person name="Halim A."/>
            <person name="Hossen Q.M.M."/>
            <person name="Hossain M.Z."/>
            <person name="Ahmed R."/>
            <person name="Khan M.M."/>
            <person name="Islam R."/>
            <person name="Rashid M.M."/>
            <person name="Khan S.A."/>
            <person name="Rahman M.S."/>
            <person name="Alam M."/>
            <person name="Yahiya A.S."/>
            <person name="Khan M.S."/>
            <person name="Azam M.S."/>
            <person name="Haque T."/>
            <person name="Lashkar M.Z.H."/>
            <person name="Akhand A.I."/>
            <person name="Morshed G."/>
            <person name="Roy S."/>
            <person name="Uddin K.S."/>
            <person name="Rabeya T."/>
            <person name="Hossain A.S."/>
            <person name="Chowdhury A."/>
            <person name="Snigdha A.R."/>
            <person name="Mortoza M.S."/>
            <person name="Matin S.A."/>
            <person name="Hoque S.M.E."/>
            <person name="Islam M.K."/>
            <person name="Roy D.K."/>
            <person name="Haider R."/>
            <person name="Moosa M.M."/>
            <person name="Elias S.M."/>
            <person name="Hasan A.M."/>
            <person name="Jahan S."/>
            <person name="Shafiuddin M."/>
            <person name="Mahmood N."/>
            <person name="Shommy N.S."/>
        </authorList>
    </citation>
    <scope>NUCLEOTIDE SEQUENCE [LARGE SCALE GENOMIC DNA]</scope>
    <source>
        <strain evidence="2">cv. O-4</strain>
    </source>
</reference>
<accession>A0A1R3GBC3</accession>
<name>A0A1R3GBC3_9ROSI</name>
<gene>
    <name evidence="1" type="ORF">COLO4_36014</name>
</gene>
<organism evidence="1 2">
    <name type="scientific">Corchorus olitorius</name>
    <dbReference type="NCBI Taxonomy" id="93759"/>
    <lineage>
        <taxon>Eukaryota</taxon>
        <taxon>Viridiplantae</taxon>
        <taxon>Streptophyta</taxon>
        <taxon>Embryophyta</taxon>
        <taxon>Tracheophyta</taxon>
        <taxon>Spermatophyta</taxon>
        <taxon>Magnoliopsida</taxon>
        <taxon>eudicotyledons</taxon>
        <taxon>Gunneridae</taxon>
        <taxon>Pentapetalae</taxon>
        <taxon>rosids</taxon>
        <taxon>malvids</taxon>
        <taxon>Malvales</taxon>
        <taxon>Malvaceae</taxon>
        <taxon>Grewioideae</taxon>
        <taxon>Apeibeae</taxon>
        <taxon>Corchorus</taxon>
    </lineage>
</organism>
<evidence type="ECO:0000313" key="1">
    <source>
        <dbReference type="EMBL" id="OMO55366.1"/>
    </source>
</evidence>
<comment type="caution">
    <text evidence="1">The sequence shown here is derived from an EMBL/GenBank/DDBJ whole genome shotgun (WGS) entry which is preliminary data.</text>
</comment>
<dbReference type="AlphaFoldDB" id="A0A1R3GBC3"/>